<evidence type="ECO:0000313" key="7">
    <source>
        <dbReference type="EMBL" id="MBB6099176.1"/>
    </source>
</evidence>
<dbReference type="EC" id="1.4.1.9" evidence="7"/>
<dbReference type="CDD" id="cd01075">
    <property type="entry name" value="NAD_bind_Leu_Phe_Val_DH"/>
    <property type="match status" value="1"/>
</dbReference>
<dbReference type="Gene3D" id="3.40.50.720">
    <property type="entry name" value="NAD(P)-binding Rossmann-like Domain"/>
    <property type="match status" value="1"/>
</dbReference>
<keyword evidence="2 5" id="KW-0560">Oxidoreductase</keyword>
<evidence type="ECO:0000259" key="6">
    <source>
        <dbReference type="SMART" id="SM00839"/>
    </source>
</evidence>
<dbReference type="Gene3D" id="3.40.50.10860">
    <property type="entry name" value="Leucine Dehydrogenase, chain A, domain 1"/>
    <property type="match status" value="1"/>
</dbReference>
<dbReference type="EMBL" id="JACHHG010000009">
    <property type="protein sequence ID" value="MBB6099176.1"/>
    <property type="molecule type" value="Genomic_DNA"/>
</dbReference>
<keyword evidence="8" id="KW-1185">Reference proteome</keyword>
<dbReference type="Pfam" id="PF02812">
    <property type="entry name" value="ELFV_dehydrog_N"/>
    <property type="match status" value="1"/>
</dbReference>
<protein>
    <submittedName>
        <fullName evidence="7">Leucine dehydrogenase</fullName>
        <ecNumber evidence="7">1.4.1.9</ecNumber>
    </submittedName>
</protein>
<dbReference type="InterPro" id="IPR036291">
    <property type="entry name" value="NAD(P)-bd_dom_sf"/>
</dbReference>
<dbReference type="GO" id="GO:0006520">
    <property type="term" value="P:amino acid metabolic process"/>
    <property type="evidence" value="ECO:0007669"/>
    <property type="project" value="InterPro"/>
</dbReference>
<organism evidence="7 8">
    <name type="scientific">Deinobacterium chartae</name>
    <dbReference type="NCBI Taxonomy" id="521158"/>
    <lineage>
        <taxon>Bacteria</taxon>
        <taxon>Thermotogati</taxon>
        <taxon>Deinococcota</taxon>
        <taxon>Deinococci</taxon>
        <taxon>Deinococcales</taxon>
        <taxon>Deinococcaceae</taxon>
        <taxon>Deinobacterium</taxon>
    </lineage>
</organism>
<dbReference type="GO" id="GO:0050049">
    <property type="term" value="F:L-leucine dehydrogenase activity"/>
    <property type="evidence" value="ECO:0007669"/>
    <property type="project" value="UniProtKB-EC"/>
</dbReference>
<gene>
    <name evidence="7" type="ORF">HNR42_002612</name>
</gene>
<dbReference type="GO" id="GO:0000166">
    <property type="term" value="F:nucleotide binding"/>
    <property type="evidence" value="ECO:0007669"/>
    <property type="project" value="UniProtKB-KW"/>
</dbReference>
<evidence type="ECO:0000256" key="3">
    <source>
        <dbReference type="ARBA" id="ARBA00023027"/>
    </source>
</evidence>
<sequence>MLILNAIESYGHEQVVFLNHPPSGLRAILAIHDTTLGPAIGACRFRAYEDEEEALRDALELSRSITFKTALAGLNYGGGACIVLADAPDHQLQPHAREGLFRALGRHVDALGGRIILIEDVHVTQTDIAFAAQETRHTLGFQQDTTAATAYGVYRGIKAAARYHIGTESMRGVRIAILGVGEVGGKLAAHLAREGARLTLADSKPGRAARVAEQLGADTVPANEVFDVPCDIFSPCAFGGSISKAAAGSLQARMVAGGEHNPLAKGADVVLEEAGIAYIPDYLLNAAGLLVGTGLSLEEAAERVYSDVGWVCAEAQTRDESTHQTARRLAEQRISMIASIGSFFRQAP</sequence>
<feature type="binding site" evidence="4">
    <location>
        <begin position="179"/>
        <end position="184"/>
    </location>
    <ligand>
        <name>NAD(+)</name>
        <dbReference type="ChEBI" id="CHEBI:57540"/>
    </ligand>
</feature>
<evidence type="ECO:0000256" key="1">
    <source>
        <dbReference type="ARBA" id="ARBA00006382"/>
    </source>
</evidence>
<accession>A0A841I285</accession>
<keyword evidence="4" id="KW-0547">Nucleotide-binding</keyword>
<dbReference type="PANTHER" id="PTHR42722:SF1">
    <property type="entry name" value="VALINE DEHYDROGENASE"/>
    <property type="match status" value="1"/>
</dbReference>
<dbReference type="RefSeq" id="WP_183987918.1">
    <property type="nucleotide sequence ID" value="NZ_JACHHG010000009.1"/>
</dbReference>
<feature type="domain" description="Glutamate/phenylalanine/leucine/valine/L-tryptophan dehydrogenase C-terminal" evidence="6">
    <location>
        <begin position="143"/>
        <end position="341"/>
    </location>
</feature>
<evidence type="ECO:0000313" key="8">
    <source>
        <dbReference type="Proteomes" id="UP000569951"/>
    </source>
</evidence>
<dbReference type="InterPro" id="IPR006096">
    <property type="entry name" value="Glu/Leu/Phe/Val/Trp_DH_C"/>
</dbReference>
<dbReference type="InterPro" id="IPR016211">
    <property type="entry name" value="Glu/Phe/Leu/Val/Trp_DH_bac/arc"/>
</dbReference>
<dbReference type="PANTHER" id="PTHR42722">
    <property type="entry name" value="LEUCINE DEHYDROGENASE"/>
    <property type="match status" value="1"/>
</dbReference>
<dbReference type="InterPro" id="IPR006097">
    <property type="entry name" value="Glu/Leu/Phe/Val/Trp_DH_dimer"/>
</dbReference>
<dbReference type="AlphaFoldDB" id="A0A841I285"/>
<evidence type="ECO:0000256" key="5">
    <source>
        <dbReference type="RuleBase" id="RU004417"/>
    </source>
</evidence>
<dbReference type="PRINTS" id="PR00082">
    <property type="entry name" value="GLFDHDRGNASE"/>
</dbReference>
<dbReference type="Pfam" id="PF00208">
    <property type="entry name" value="ELFV_dehydrog"/>
    <property type="match status" value="1"/>
</dbReference>
<evidence type="ECO:0000256" key="4">
    <source>
        <dbReference type="PIRSR" id="PIRSR000188-2"/>
    </source>
</evidence>
<keyword evidence="3 4" id="KW-0520">NAD</keyword>
<dbReference type="PIRSF" id="PIRSF000188">
    <property type="entry name" value="Phe_leu_dh"/>
    <property type="match status" value="1"/>
</dbReference>
<dbReference type="Proteomes" id="UP000569951">
    <property type="component" value="Unassembled WGS sequence"/>
</dbReference>
<dbReference type="SMART" id="SM00839">
    <property type="entry name" value="ELFV_dehydrog"/>
    <property type="match status" value="1"/>
</dbReference>
<dbReference type="SUPFAM" id="SSF53223">
    <property type="entry name" value="Aminoacid dehydrogenase-like, N-terminal domain"/>
    <property type="match status" value="1"/>
</dbReference>
<dbReference type="InterPro" id="IPR006095">
    <property type="entry name" value="Glu/Leu/Phe/Val/Trp_DH"/>
</dbReference>
<name>A0A841I285_9DEIO</name>
<dbReference type="InterPro" id="IPR046346">
    <property type="entry name" value="Aminoacid_DH-like_N_sf"/>
</dbReference>
<reference evidence="7 8" key="1">
    <citation type="submission" date="2020-08" db="EMBL/GenBank/DDBJ databases">
        <title>Genomic Encyclopedia of Type Strains, Phase IV (KMG-IV): sequencing the most valuable type-strain genomes for metagenomic binning, comparative biology and taxonomic classification.</title>
        <authorList>
            <person name="Goeker M."/>
        </authorList>
    </citation>
    <scope>NUCLEOTIDE SEQUENCE [LARGE SCALE GENOMIC DNA]</scope>
    <source>
        <strain evidence="7 8">DSM 21458</strain>
    </source>
</reference>
<proteinExistence type="inferred from homology"/>
<dbReference type="SUPFAM" id="SSF51735">
    <property type="entry name" value="NAD(P)-binding Rossmann-fold domains"/>
    <property type="match status" value="1"/>
</dbReference>
<comment type="similarity">
    <text evidence="1 5">Belongs to the Glu/Leu/Phe/Val dehydrogenases family.</text>
</comment>
<comment type="caution">
    <text evidence="7">The sequence shown here is derived from an EMBL/GenBank/DDBJ whole genome shotgun (WGS) entry which is preliminary data.</text>
</comment>
<evidence type="ECO:0000256" key="2">
    <source>
        <dbReference type="ARBA" id="ARBA00023002"/>
    </source>
</evidence>